<keyword evidence="2" id="KW-1185">Reference proteome</keyword>
<organism evidence="1 2">
    <name type="scientific">Dreissena polymorpha</name>
    <name type="common">Zebra mussel</name>
    <name type="synonym">Mytilus polymorpha</name>
    <dbReference type="NCBI Taxonomy" id="45954"/>
    <lineage>
        <taxon>Eukaryota</taxon>
        <taxon>Metazoa</taxon>
        <taxon>Spiralia</taxon>
        <taxon>Lophotrochozoa</taxon>
        <taxon>Mollusca</taxon>
        <taxon>Bivalvia</taxon>
        <taxon>Autobranchia</taxon>
        <taxon>Heteroconchia</taxon>
        <taxon>Euheterodonta</taxon>
        <taxon>Imparidentia</taxon>
        <taxon>Neoheterodontei</taxon>
        <taxon>Myida</taxon>
        <taxon>Dreissenoidea</taxon>
        <taxon>Dreissenidae</taxon>
        <taxon>Dreissena</taxon>
    </lineage>
</organism>
<dbReference type="AlphaFoldDB" id="A0A9D4IIB5"/>
<evidence type="ECO:0000313" key="1">
    <source>
        <dbReference type="EMBL" id="KAH3772803.1"/>
    </source>
</evidence>
<name>A0A9D4IIB5_DREPO</name>
<proteinExistence type="predicted"/>
<reference evidence="1" key="2">
    <citation type="submission" date="2020-11" db="EMBL/GenBank/DDBJ databases">
        <authorList>
            <person name="McCartney M.A."/>
            <person name="Auch B."/>
            <person name="Kono T."/>
            <person name="Mallez S."/>
            <person name="Becker A."/>
            <person name="Gohl D.M."/>
            <person name="Silverstein K.A.T."/>
            <person name="Koren S."/>
            <person name="Bechman K.B."/>
            <person name="Herman A."/>
            <person name="Abrahante J.E."/>
            <person name="Garbe J."/>
        </authorList>
    </citation>
    <scope>NUCLEOTIDE SEQUENCE</scope>
    <source>
        <strain evidence="1">Duluth1</strain>
        <tissue evidence="1">Whole animal</tissue>
    </source>
</reference>
<sequence>MYCTQWSFCIVQVNIYITENTGHVVYTVEYLLGTSRRLHYSEHRPCDVDSGVPA</sequence>
<evidence type="ECO:0000313" key="2">
    <source>
        <dbReference type="Proteomes" id="UP000828390"/>
    </source>
</evidence>
<accession>A0A9D4IIB5</accession>
<dbReference type="EMBL" id="JAIWYP010000009">
    <property type="protein sequence ID" value="KAH3772803.1"/>
    <property type="molecule type" value="Genomic_DNA"/>
</dbReference>
<gene>
    <name evidence="1" type="ORF">DPMN_174150</name>
</gene>
<comment type="caution">
    <text evidence="1">The sequence shown here is derived from an EMBL/GenBank/DDBJ whole genome shotgun (WGS) entry which is preliminary data.</text>
</comment>
<dbReference type="Proteomes" id="UP000828390">
    <property type="component" value="Unassembled WGS sequence"/>
</dbReference>
<reference evidence="1" key="1">
    <citation type="journal article" date="2019" name="bioRxiv">
        <title>The Genome of the Zebra Mussel, Dreissena polymorpha: A Resource for Invasive Species Research.</title>
        <authorList>
            <person name="McCartney M.A."/>
            <person name="Auch B."/>
            <person name="Kono T."/>
            <person name="Mallez S."/>
            <person name="Zhang Y."/>
            <person name="Obille A."/>
            <person name="Becker A."/>
            <person name="Abrahante J.E."/>
            <person name="Garbe J."/>
            <person name="Badalamenti J.P."/>
            <person name="Herman A."/>
            <person name="Mangelson H."/>
            <person name="Liachko I."/>
            <person name="Sullivan S."/>
            <person name="Sone E.D."/>
            <person name="Koren S."/>
            <person name="Silverstein K.A.T."/>
            <person name="Beckman K.B."/>
            <person name="Gohl D.M."/>
        </authorList>
    </citation>
    <scope>NUCLEOTIDE SEQUENCE</scope>
    <source>
        <strain evidence="1">Duluth1</strain>
        <tissue evidence="1">Whole animal</tissue>
    </source>
</reference>
<protein>
    <submittedName>
        <fullName evidence="1">Uncharacterized protein</fullName>
    </submittedName>
</protein>